<evidence type="ECO:0000256" key="3">
    <source>
        <dbReference type="ARBA" id="ARBA00022670"/>
    </source>
</evidence>
<dbReference type="InterPro" id="IPR051167">
    <property type="entry name" value="Prolyl_oligopep/macrocyclase"/>
</dbReference>
<dbReference type="InterPro" id="IPR002470">
    <property type="entry name" value="Peptidase_S9A"/>
</dbReference>
<dbReference type="GO" id="GO:0006508">
    <property type="term" value="P:proteolysis"/>
    <property type="evidence" value="ECO:0007669"/>
    <property type="project" value="UniProtKB-KW"/>
</dbReference>
<evidence type="ECO:0000256" key="4">
    <source>
        <dbReference type="ARBA" id="ARBA00022801"/>
    </source>
</evidence>
<feature type="signal peptide" evidence="6">
    <location>
        <begin position="1"/>
        <end position="21"/>
    </location>
</feature>
<evidence type="ECO:0000259" key="7">
    <source>
        <dbReference type="Pfam" id="PF00326"/>
    </source>
</evidence>
<evidence type="ECO:0000259" key="8">
    <source>
        <dbReference type="Pfam" id="PF02897"/>
    </source>
</evidence>
<dbReference type="PRINTS" id="PR00862">
    <property type="entry name" value="PROLIGOPTASE"/>
</dbReference>
<dbReference type="OrthoDB" id="9801421at2"/>
<feature type="domain" description="Peptidase S9A N-terminal" evidence="8">
    <location>
        <begin position="28"/>
        <end position="435"/>
    </location>
</feature>
<dbReference type="PANTHER" id="PTHR42881">
    <property type="entry name" value="PROLYL ENDOPEPTIDASE"/>
    <property type="match status" value="1"/>
</dbReference>
<dbReference type="STRING" id="1121022.GCA_000376105_03746"/>
<evidence type="ECO:0000256" key="2">
    <source>
        <dbReference type="ARBA" id="ARBA00011897"/>
    </source>
</evidence>
<keyword evidence="6" id="KW-0732">Signal</keyword>
<evidence type="ECO:0000256" key="6">
    <source>
        <dbReference type="SAM" id="SignalP"/>
    </source>
</evidence>
<protein>
    <recommendedName>
        <fullName evidence="2">prolyl oligopeptidase</fullName>
        <ecNumber evidence="2">3.4.21.26</ecNumber>
    </recommendedName>
</protein>
<name>V4NZ13_9CAUL</name>
<dbReference type="PATRIC" id="fig|1121022.4.peg.3560"/>
<dbReference type="GO" id="GO:0005829">
    <property type="term" value="C:cytosol"/>
    <property type="evidence" value="ECO:0007669"/>
    <property type="project" value="TreeGrafter"/>
</dbReference>
<accession>V4NZ13</accession>
<dbReference type="EMBL" id="AWGB01000047">
    <property type="protein sequence ID" value="ESQ87012.1"/>
    <property type="molecule type" value="Genomic_DNA"/>
</dbReference>
<dbReference type="SUPFAM" id="SSF50993">
    <property type="entry name" value="Peptidase/esterase 'gauge' domain"/>
    <property type="match status" value="1"/>
</dbReference>
<feature type="chain" id="PRO_5004726537" description="prolyl oligopeptidase" evidence="6">
    <location>
        <begin position="22"/>
        <end position="710"/>
    </location>
</feature>
<dbReference type="InterPro" id="IPR023302">
    <property type="entry name" value="Pept_S9A_N"/>
</dbReference>
<evidence type="ECO:0000256" key="1">
    <source>
        <dbReference type="ARBA" id="ARBA00001070"/>
    </source>
</evidence>
<evidence type="ECO:0000313" key="10">
    <source>
        <dbReference type="Proteomes" id="UP000017837"/>
    </source>
</evidence>
<keyword evidence="5" id="KW-0720">Serine protease</keyword>
<dbReference type="PANTHER" id="PTHR42881:SF2">
    <property type="entry name" value="PROLYL ENDOPEPTIDASE"/>
    <property type="match status" value="1"/>
</dbReference>
<feature type="domain" description="Peptidase S9 prolyl oligopeptidase catalytic" evidence="7">
    <location>
        <begin position="501"/>
        <end position="706"/>
    </location>
</feature>
<dbReference type="Proteomes" id="UP000017837">
    <property type="component" value="Unassembled WGS sequence"/>
</dbReference>
<dbReference type="Gene3D" id="2.130.10.120">
    <property type="entry name" value="Prolyl oligopeptidase, N-terminal domain"/>
    <property type="match status" value="1"/>
</dbReference>
<dbReference type="GO" id="GO:0070012">
    <property type="term" value="F:oligopeptidase activity"/>
    <property type="evidence" value="ECO:0007669"/>
    <property type="project" value="TreeGrafter"/>
</dbReference>
<dbReference type="GO" id="GO:0004252">
    <property type="term" value="F:serine-type endopeptidase activity"/>
    <property type="evidence" value="ECO:0007669"/>
    <property type="project" value="UniProtKB-EC"/>
</dbReference>
<dbReference type="eggNOG" id="COG1505">
    <property type="taxonomic scope" value="Bacteria"/>
</dbReference>
<dbReference type="Pfam" id="PF00326">
    <property type="entry name" value="Peptidase_S9"/>
    <property type="match status" value="1"/>
</dbReference>
<keyword evidence="4" id="KW-0378">Hydrolase</keyword>
<sequence>MTNRRSFLVSALALTTSPALAKTRTKKPPVARTAPVSDFYYGQQVVDRYRWMETRDTPEWTKWLKGQADYARHVLDGLPNHRAITKTIAKYSQATTDAFLAQVLPDFLVVIVRSPGDATYKVFTQDRQTGARRLLIDPTQYTKNGQTANLGWSEVSPDGKWLAYGLDQGGNEVAQAFVREIATGKDILVTPISSRLGGWLPDSSAFTYYRLRADAIFGAADYNSGGTAWKHVIGSDPKTDEMIFGNKEGPGAANLPDDQPQVRWYRGSDHVLGLHIVNGALPYLIYTAKAADVKAAQTPWQPVFVTEDIVQEVTMVDGYIYALAVGAASNGEVIRVPASDPKSRTVVVPETVYVTNMMTVAKDGLYFHELRGPLGGLKKYSFASGQVENITLPAEGAVWGLLGNPTEDGVWFAMDSLTWPSRQFHYDGKTVTEVPLAPKLPYDVDLFETTRLDMPTRDGTMIPVEIMRRKDLKRDGMAPALIYAYGAYGSIVDPGFQGRLLAFLDLGGVYVYAHVRGGGEKGEAWHKAGMKATKPNTWRDAIDVAEGLVRDKWSGHGRLALMGTSAGGVMVGRAITERPDLFSAAIGDVGLFNALRFEITANGPGNDEEFGTVKKPEEFKALLEMDAYHHVKDGIKYPACLFITNANDPRVEPWVIGKMAARMQSATASGKPVILRVDYTSGHHAASAAAANAVNADIFSFVLTYASGMH</sequence>
<comment type="caution">
    <text evidence="9">The sequence shown here is derived from an EMBL/GenBank/DDBJ whole genome shotgun (WGS) entry which is preliminary data.</text>
</comment>
<keyword evidence="10" id="KW-1185">Reference proteome</keyword>
<dbReference type="InterPro" id="IPR029058">
    <property type="entry name" value="AB_hydrolase_fold"/>
</dbReference>
<gene>
    <name evidence="9" type="ORF">ABENE_17435</name>
</gene>
<evidence type="ECO:0000313" key="9">
    <source>
        <dbReference type="EMBL" id="ESQ87012.1"/>
    </source>
</evidence>
<dbReference type="RefSeq" id="WP_018083429.1">
    <property type="nucleotide sequence ID" value="NZ_AQWM01000032.1"/>
</dbReference>
<comment type="catalytic activity">
    <reaction evidence="1">
        <text>Hydrolysis of Pro-|-Xaa &gt;&gt; Ala-|-Xaa in oligopeptides.</text>
        <dbReference type="EC" id="3.4.21.26"/>
    </reaction>
</comment>
<organism evidence="9 10">
    <name type="scientific">Asticcacaulis benevestitus DSM 16100 = ATCC BAA-896</name>
    <dbReference type="NCBI Taxonomy" id="1121022"/>
    <lineage>
        <taxon>Bacteria</taxon>
        <taxon>Pseudomonadati</taxon>
        <taxon>Pseudomonadota</taxon>
        <taxon>Alphaproteobacteria</taxon>
        <taxon>Caulobacterales</taxon>
        <taxon>Caulobacteraceae</taxon>
        <taxon>Asticcacaulis</taxon>
    </lineage>
</organism>
<proteinExistence type="predicted"/>
<dbReference type="Gene3D" id="3.40.50.1820">
    <property type="entry name" value="alpha/beta hydrolase"/>
    <property type="match status" value="1"/>
</dbReference>
<reference evidence="9 10" key="1">
    <citation type="journal article" date="2014" name="Nature">
        <title>Sequential evolution of bacterial morphology by co-option of a developmental regulator.</title>
        <authorList>
            <person name="Jiang C."/>
            <person name="Brown P.J."/>
            <person name="Ducret A."/>
            <person name="Brun Y.V."/>
        </authorList>
    </citation>
    <scope>NUCLEOTIDE SEQUENCE [LARGE SCALE GENOMIC DNA]</scope>
    <source>
        <strain evidence="9 10">DSM 16100</strain>
    </source>
</reference>
<dbReference type="InterPro" id="IPR001375">
    <property type="entry name" value="Peptidase_S9_cat"/>
</dbReference>
<evidence type="ECO:0000256" key="5">
    <source>
        <dbReference type="ARBA" id="ARBA00022825"/>
    </source>
</evidence>
<dbReference type="Pfam" id="PF02897">
    <property type="entry name" value="Peptidase_S9_N"/>
    <property type="match status" value="1"/>
</dbReference>
<dbReference type="EC" id="3.4.21.26" evidence="2"/>
<dbReference type="AlphaFoldDB" id="V4NZ13"/>
<dbReference type="SUPFAM" id="SSF53474">
    <property type="entry name" value="alpha/beta-Hydrolases"/>
    <property type="match status" value="1"/>
</dbReference>
<keyword evidence="3" id="KW-0645">Protease</keyword>